<dbReference type="RefSeq" id="WP_110962597.1">
    <property type="nucleotide sequence ID" value="NZ_CP029693.1"/>
</dbReference>
<proteinExistence type="predicted"/>
<organism evidence="2 3">
    <name type="scientific">Pseudomonas putida</name>
    <name type="common">Arthrobacter siderocapsulatus</name>
    <dbReference type="NCBI Taxonomy" id="303"/>
    <lineage>
        <taxon>Bacteria</taxon>
        <taxon>Pseudomonadati</taxon>
        <taxon>Pseudomonadota</taxon>
        <taxon>Gammaproteobacteria</taxon>
        <taxon>Pseudomonadales</taxon>
        <taxon>Pseudomonadaceae</taxon>
        <taxon>Pseudomonas</taxon>
    </lineage>
</organism>
<evidence type="ECO:0000313" key="2">
    <source>
        <dbReference type="EMBL" id="AWY38779.1"/>
    </source>
</evidence>
<keyword evidence="1" id="KW-0472">Membrane</keyword>
<keyword evidence="1" id="KW-1133">Transmembrane helix</keyword>
<dbReference type="EMBL" id="CP029693">
    <property type="protein sequence ID" value="AWY38779.1"/>
    <property type="molecule type" value="Genomic_DNA"/>
</dbReference>
<feature type="transmembrane region" description="Helical" evidence="1">
    <location>
        <begin position="12"/>
        <end position="30"/>
    </location>
</feature>
<dbReference type="AlphaFoldDB" id="A0A2Z4RD78"/>
<sequence>MASAIITSAKHGAYVAIGLYLVMVLVISLSPQSQQTIDPPIQVAHPGIQFEHRAQQAMADQADLAGVGGA</sequence>
<name>A0A2Z4RD78_PSEPU</name>
<gene>
    <name evidence="2" type="ORF">DKY63_02185</name>
</gene>
<accession>A0A2Z4RD78</accession>
<evidence type="ECO:0000256" key="1">
    <source>
        <dbReference type="SAM" id="Phobius"/>
    </source>
</evidence>
<reference evidence="2 3" key="1">
    <citation type="submission" date="2018-05" db="EMBL/GenBank/DDBJ databases">
        <title>Whole genome sequence of Pseudomonas putida JBC17.</title>
        <authorList>
            <person name="Lee Y.H."/>
            <person name="David K."/>
        </authorList>
    </citation>
    <scope>NUCLEOTIDE SEQUENCE [LARGE SCALE GENOMIC DNA]</scope>
    <source>
        <strain evidence="2 3">JBC17</strain>
    </source>
</reference>
<protein>
    <submittedName>
        <fullName evidence="2">Uncharacterized protein</fullName>
    </submittedName>
</protein>
<dbReference type="Proteomes" id="UP000250299">
    <property type="component" value="Chromosome"/>
</dbReference>
<dbReference type="OrthoDB" id="7027241at2"/>
<keyword evidence="1" id="KW-0812">Transmembrane</keyword>
<evidence type="ECO:0000313" key="3">
    <source>
        <dbReference type="Proteomes" id="UP000250299"/>
    </source>
</evidence>